<evidence type="ECO:0000313" key="7">
    <source>
        <dbReference type="Proteomes" id="UP000823863"/>
    </source>
</evidence>
<gene>
    <name evidence="6" type="ORF">H9931_04155</name>
</gene>
<dbReference type="AlphaFoldDB" id="A0A9D2PTQ5"/>
<dbReference type="InterPro" id="IPR003439">
    <property type="entry name" value="ABC_transporter-like_ATP-bd"/>
</dbReference>
<dbReference type="Gene3D" id="3.40.50.300">
    <property type="entry name" value="P-loop containing nucleotide triphosphate hydrolases"/>
    <property type="match status" value="1"/>
</dbReference>
<dbReference type="SUPFAM" id="SSF52540">
    <property type="entry name" value="P-loop containing nucleoside triphosphate hydrolases"/>
    <property type="match status" value="1"/>
</dbReference>
<evidence type="ECO:0000256" key="4">
    <source>
        <dbReference type="ARBA" id="ARBA00022840"/>
    </source>
</evidence>
<evidence type="ECO:0000313" key="6">
    <source>
        <dbReference type="EMBL" id="HJC65900.1"/>
    </source>
</evidence>
<reference evidence="6" key="1">
    <citation type="journal article" date="2021" name="PeerJ">
        <title>Extensive microbial diversity within the chicken gut microbiome revealed by metagenomics and culture.</title>
        <authorList>
            <person name="Gilroy R."/>
            <person name="Ravi A."/>
            <person name="Getino M."/>
            <person name="Pursley I."/>
            <person name="Horton D.L."/>
            <person name="Alikhan N.F."/>
            <person name="Baker D."/>
            <person name="Gharbi K."/>
            <person name="Hall N."/>
            <person name="Watson M."/>
            <person name="Adriaenssens E.M."/>
            <person name="Foster-Nyarko E."/>
            <person name="Jarju S."/>
            <person name="Secka A."/>
            <person name="Antonio M."/>
            <person name="Oren A."/>
            <person name="Chaudhuri R.R."/>
            <person name="La Ragione R."/>
            <person name="Hildebrand F."/>
            <person name="Pallen M.J."/>
        </authorList>
    </citation>
    <scope>NUCLEOTIDE SEQUENCE</scope>
    <source>
        <strain evidence="6">CHK198-12963</strain>
    </source>
</reference>
<name>A0A9D2PTQ5_9FIRM</name>
<proteinExistence type="inferred from homology"/>
<organism evidence="6 7">
    <name type="scientific">Candidatus Enterocloster excrementigallinarum</name>
    <dbReference type="NCBI Taxonomy" id="2838558"/>
    <lineage>
        <taxon>Bacteria</taxon>
        <taxon>Bacillati</taxon>
        <taxon>Bacillota</taxon>
        <taxon>Clostridia</taxon>
        <taxon>Lachnospirales</taxon>
        <taxon>Lachnospiraceae</taxon>
        <taxon>Enterocloster</taxon>
    </lineage>
</organism>
<evidence type="ECO:0000256" key="1">
    <source>
        <dbReference type="ARBA" id="ARBA00005417"/>
    </source>
</evidence>
<dbReference type="InterPro" id="IPR027417">
    <property type="entry name" value="P-loop_NTPase"/>
</dbReference>
<evidence type="ECO:0000259" key="5">
    <source>
        <dbReference type="PROSITE" id="PS50893"/>
    </source>
</evidence>
<dbReference type="InterPro" id="IPR050763">
    <property type="entry name" value="ABC_transporter_ATP-binding"/>
</dbReference>
<dbReference type="SMART" id="SM00382">
    <property type="entry name" value="AAA"/>
    <property type="match status" value="1"/>
</dbReference>
<dbReference type="PANTHER" id="PTHR42711:SF5">
    <property type="entry name" value="ABC TRANSPORTER ATP-BINDING PROTEIN NATA"/>
    <property type="match status" value="1"/>
</dbReference>
<dbReference type="PROSITE" id="PS50893">
    <property type="entry name" value="ABC_TRANSPORTER_2"/>
    <property type="match status" value="1"/>
</dbReference>
<dbReference type="Pfam" id="PF00005">
    <property type="entry name" value="ABC_tran"/>
    <property type="match status" value="1"/>
</dbReference>
<reference evidence="6" key="2">
    <citation type="submission" date="2021-04" db="EMBL/GenBank/DDBJ databases">
        <authorList>
            <person name="Gilroy R."/>
        </authorList>
    </citation>
    <scope>NUCLEOTIDE SEQUENCE</scope>
    <source>
        <strain evidence="6">CHK198-12963</strain>
    </source>
</reference>
<accession>A0A9D2PTQ5</accession>
<dbReference type="PANTHER" id="PTHR42711">
    <property type="entry name" value="ABC TRANSPORTER ATP-BINDING PROTEIN"/>
    <property type="match status" value="1"/>
</dbReference>
<feature type="domain" description="ABC transporter" evidence="5">
    <location>
        <begin position="3"/>
        <end position="203"/>
    </location>
</feature>
<dbReference type="InterPro" id="IPR003593">
    <property type="entry name" value="AAA+_ATPase"/>
</dbReference>
<keyword evidence="4 6" id="KW-0067">ATP-binding</keyword>
<dbReference type="GO" id="GO:0005524">
    <property type="term" value="F:ATP binding"/>
    <property type="evidence" value="ECO:0007669"/>
    <property type="project" value="UniProtKB-KW"/>
</dbReference>
<keyword evidence="3" id="KW-0547">Nucleotide-binding</keyword>
<evidence type="ECO:0000256" key="3">
    <source>
        <dbReference type="ARBA" id="ARBA00022741"/>
    </source>
</evidence>
<comment type="similarity">
    <text evidence="1">Belongs to the ABC transporter superfamily.</text>
</comment>
<protein>
    <submittedName>
        <fullName evidence="6">ATP-binding cassette domain-containing protein</fullName>
    </submittedName>
</protein>
<dbReference type="GO" id="GO:0016887">
    <property type="term" value="F:ATP hydrolysis activity"/>
    <property type="evidence" value="ECO:0007669"/>
    <property type="project" value="InterPro"/>
</dbReference>
<evidence type="ECO:0000256" key="2">
    <source>
        <dbReference type="ARBA" id="ARBA00022448"/>
    </source>
</evidence>
<keyword evidence="2" id="KW-0813">Transport</keyword>
<comment type="caution">
    <text evidence="6">The sequence shown here is derived from an EMBL/GenBank/DDBJ whole genome shotgun (WGS) entry which is preliminary data.</text>
</comment>
<dbReference type="EMBL" id="DWWB01000017">
    <property type="protein sequence ID" value="HJC65900.1"/>
    <property type="molecule type" value="Genomic_DNA"/>
</dbReference>
<dbReference type="Proteomes" id="UP000823863">
    <property type="component" value="Unassembled WGS sequence"/>
</dbReference>
<sequence>MRIQISNLSKSYGGTCVLSRLNLELDSRQPWCLMSPSGSGKTTLLRLLLGLEQPDEGEILILGDEDRPKAGQAKGIRPRFSAVFQEDRLCEAFSPVDNLLMAAGPGVGARQVREELSLLLPEDCLEKPVSTFSGGMKRRTAICRAMIAPSKIVVMDEPFTGLDANTRERTIRYVLNRLDGRMLVAATHQMEEAKMLGGRIIHL</sequence>